<sequence>MRNNSMEISLSQNSPFSDSKSASSLDHRTGSSYQRCHRLPQPPTTNVNQALEHLPFVTPPTKKPRGRPPGSKNKSKPASIPKAQLVDPSVKLVIVEVPPGRDIIGSIIEVARRGHINLTILSANGMITSVTLRNASYGTPMITLHGPFTLLSLTGSYLYNNQYTFRLGATPPFPLSFGINLSTSQGQVFGGVVGGKVIASNNVTIVVSTFRNPEIYKYVPKDEERDNDNNNNNNPSYFNGSDQLSRFNIVASEIPGFMSYLNCGRDL</sequence>
<evidence type="ECO:0000256" key="2">
    <source>
        <dbReference type="ARBA" id="ARBA00023125"/>
    </source>
</evidence>
<dbReference type="STRING" id="157652.A0A371FYJ3"/>
<feature type="region of interest" description="Disordered" evidence="5">
    <location>
        <begin position="220"/>
        <end position="239"/>
    </location>
</feature>
<name>A0A371FYJ3_MUCPR</name>
<keyword evidence="4" id="KW-0539">Nucleus</keyword>
<comment type="caution">
    <text evidence="7">The sequence shown here is derived from an EMBL/GenBank/DDBJ whole genome shotgun (WGS) entry which is preliminary data.</text>
</comment>
<dbReference type="FunFam" id="3.30.1330.80:FF:000009">
    <property type="entry name" value="AT-hook motif nuclear-localized protein 17"/>
    <property type="match status" value="1"/>
</dbReference>
<evidence type="ECO:0000256" key="3">
    <source>
        <dbReference type="ARBA" id="ARBA00023163"/>
    </source>
</evidence>
<dbReference type="Proteomes" id="UP000257109">
    <property type="component" value="Unassembled WGS sequence"/>
</dbReference>
<feature type="region of interest" description="Disordered" evidence="5">
    <location>
        <begin position="1"/>
        <end position="81"/>
    </location>
</feature>
<dbReference type="AlphaFoldDB" id="A0A371FYJ3"/>
<dbReference type="PROSITE" id="PS51742">
    <property type="entry name" value="PPC"/>
    <property type="match status" value="1"/>
</dbReference>
<feature type="non-terminal residue" evidence="7">
    <location>
        <position position="1"/>
    </location>
</feature>
<proteinExistence type="predicted"/>
<dbReference type="Pfam" id="PF03479">
    <property type="entry name" value="PCC"/>
    <property type="match status" value="1"/>
</dbReference>
<dbReference type="PANTHER" id="PTHR31100">
    <property type="entry name" value="AT-HOOK MOTIF NUCLEAR-LOCALIZED PROTEIN 15"/>
    <property type="match status" value="1"/>
</dbReference>
<evidence type="ECO:0000256" key="5">
    <source>
        <dbReference type="SAM" id="MobiDB-lite"/>
    </source>
</evidence>
<dbReference type="InterPro" id="IPR005175">
    <property type="entry name" value="PPC_dom"/>
</dbReference>
<evidence type="ECO:0000259" key="6">
    <source>
        <dbReference type="PROSITE" id="PS51742"/>
    </source>
</evidence>
<dbReference type="InterPro" id="IPR014476">
    <property type="entry name" value="AHL15-29"/>
</dbReference>
<reference evidence="7" key="1">
    <citation type="submission" date="2018-05" db="EMBL/GenBank/DDBJ databases">
        <title>Draft genome of Mucuna pruriens seed.</title>
        <authorList>
            <person name="Nnadi N.E."/>
            <person name="Vos R."/>
            <person name="Hasami M.H."/>
            <person name="Devisetty U.K."/>
            <person name="Aguiy J.C."/>
        </authorList>
    </citation>
    <scope>NUCLEOTIDE SEQUENCE [LARGE SCALE GENOMIC DNA]</scope>
    <source>
        <strain evidence="7">JCA_2017</strain>
    </source>
</reference>
<organism evidence="7 8">
    <name type="scientific">Mucuna pruriens</name>
    <name type="common">Velvet bean</name>
    <name type="synonym">Dolichos pruriens</name>
    <dbReference type="NCBI Taxonomy" id="157652"/>
    <lineage>
        <taxon>Eukaryota</taxon>
        <taxon>Viridiplantae</taxon>
        <taxon>Streptophyta</taxon>
        <taxon>Embryophyta</taxon>
        <taxon>Tracheophyta</taxon>
        <taxon>Spermatophyta</taxon>
        <taxon>Magnoliopsida</taxon>
        <taxon>eudicotyledons</taxon>
        <taxon>Gunneridae</taxon>
        <taxon>Pentapetalae</taxon>
        <taxon>rosids</taxon>
        <taxon>fabids</taxon>
        <taxon>Fabales</taxon>
        <taxon>Fabaceae</taxon>
        <taxon>Papilionoideae</taxon>
        <taxon>50 kb inversion clade</taxon>
        <taxon>NPAAA clade</taxon>
        <taxon>indigoferoid/millettioid clade</taxon>
        <taxon>Phaseoleae</taxon>
        <taxon>Mucuna</taxon>
    </lineage>
</organism>
<keyword evidence="3" id="KW-0804">Transcription</keyword>
<keyword evidence="8" id="KW-1185">Reference proteome</keyword>
<dbReference type="GO" id="GO:0005634">
    <property type="term" value="C:nucleus"/>
    <property type="evidence" value="ECO:0007669"/>
    <property type="project" value="TreeGrafter"/>
</dbReference>
<evidence type="ECO:0000256" key="1">
    <source>
        <dbReference type="ARBA" id="ARBA00023015"/>
    </source>
</evidence>
<dbReference type="OrthoDB" id="1373386at2759"/>
<dbReference type="CDD" id="cd11378">
    <property type="entry name" value="DUF296"/>
    <property type="match status" value="1"/>
</dbReference>
<keyword evidence="1" id="KW-0805">Transcription regulation</keyword>
<dbReference type="GO" id="GO:0003700">
    <property type="term" value="F:DNA-binding transcription factor activity"/>
    <property type="evidence" value="ECO:0007669"/>
    <property type="project" value="TreeGrafter"/>
</dbReference>
<dbReference type="EMBL" id="QJKJ01007370">
    <property type="protein sequence ID" value="RDX83407.1"/>
    <property type="molecule type" value="Genomic_DNA"/>
</dbReference>
<protein>
    <submittedName>
        <fullName evidence="7">AT-hook motif nuclear-localized protein 17</fullName>
    </submittedName>
</protein>
<dbReference type="Gene3D" id="3.30.1330.80">
    <property type="entry name" value="Hypothetical protein, similar to alpha- acetolactate decarboxylase, domain 2"/>
    <property type="match status" value="1"/>
</dbReference>
<dbReference type="SUPFAM" id="SSF117856">
    <property type="entry name" value="AF0104/ALDC/Ptd012-like"/>
    <property type="match status" value="1"/>
</dbReference>
<feature type="domain" description="PPC" evidence="6">
    <location>
        <begin position="86"/>
        <end position="233"/>
    </location>
</feature>
<evidence type="ECO:0000313" key="7">
    <source>
        <dbReference type="EMBL" id="RDX83407.1"/>
    </source>
</evidence>
<dbReference type="PANTHER" id="PTHR31100:SF63">
    <property type="entry name" value="AT-HOOK MOTIF NUCLEAR-LOCALIZED PROTEIN"/>
    <property type="match status" value="1"/>
</dbReference>
<keyword evidence="2" id="KW-0238">DNA-binding</keyword>
<dbReference type="GO" id="GO:0003680">
    <property type="term" value="F:minor groove of adenine-thymine-rich DNA binding"/>
    <property type="evidence" value="ECO:0007669"/>
    <property type="project" value="InterPro"/>
</dbReference>
<gene>
    <name evidence="7" type="primary">AHL17</name>
    <name evidence="7" type="ORF">CR513_35678</name>
</gene>
<feature type="compositionally biased region" description="Polar residues" evidence="5">
    <location>
        <begin position="1"/>
        <end position="34"/>
    </location>
</feature>
<evidence type="ECO:0000256" key="4">
    <source>
        <dbReference type="ARBA" id="ARBA00023242"/>
    </source>
</evidence>
<accession>A0A371FYJ3</accession>
<evidence type="ECO:0000313" key="8">
    <source>
        <dbReference type="Proteomes" id="UP000257109"/>
    </source>
</evidence>